<keyword evidence="2" id="KW-1185">Reference proteome</keyword>
<dbReference type="EMBL" id="CADEAL010000129">
    <property type="protein sequence ID" value="CAB1414907.1"/>
    <property type="molecule type" value="Genomic_DNA"/>
</dbReference>
<comment type="caution">
    <text evidence="1">The sequence shown here is derived from an EMBL/GenBank/DDBJ whole genome shotgun (WGS) entry which is preliminary data.</text>
</comment>
<proteinExistence type="predicted"/>
<protein>
    <submittedName>
        <fullName evidence="1">Uncharacterized protein</fullName>
    </submittedName>
</protein>
<accession>A0A9N7TKX0</accession>
<evidence type="ECO:0000313" key="1">
    <source>
        <dbReference type="EMBL" id="CAB1414907.1"/>
    </source>
</evidence>
<sequence>MPRKARTEADISYMCWKRLTNHIGVGQLANQSRLGFLKETGAKTKSFRQRLKRGAAAMDSLMKGYVRAEPGQLFDKEPYTASVRHMVKLCSEEQEVLANNCFNPPKQKDMGVLSMFRSARLFLSAHQRG</sequence>
<dbReference type="Proteomes" id="UP001153269">
    <property type="component" value="Unassembled WGS sequence"/>
</dbReference>
<evidence type="ECO:0000313" key="2">
    <source>
        <dbReference type="Proteomes" id="UP001153269"/>
    </source>
</evidence>
<reference evidence="1" key="1">
    <citation type="submission" date="2020-03" db="EMBL/GenBank/DDBJ databases">
        <authorList>
            <person name="Weist P."/>
        </authorList>
    </citation>
    <scope>NUCLEOTIDE SEQUENCE</scope>
</reference>
<organism evidence="1 2">
    <name type="scientific">Pleuronectes platessa</name>
    <name type="common">European plaice</name>
    <dbReference type="NCBI Taxonomy" id="8262"/>
    <lineage>
        <taxon>Eukaryota</taxon>
        <taxon>Metazoa</taxon>
        <taxon>Chordata</taxon>
        <taxon>Craniata</taxon>
        <taxon>Vertebrata</taxon>
        <taxon>Euteleostomi</taxon>
        <taxon>Actinopterygii</taxon>
        <taxon>Neopterygii</taxon>
        <taxon>Teleostei</taxon>
        <taxon>Neoteleostei</taxon>
        <taxon>Acanthomorphata</taxon>
        <taxon>Carangaria</taxon>
        <taxon>Pleuronectiformes</taxon>
        <taxon>Pleuronectoidei</taxon>
        <taxon>Pleuronectidae</taxon>
        <taxon>Pleuronectes</taxon>
    </lineage>
</organism>
<dbReference type="AlphaFoldDB" id="A0A9N7TKX0"/>
<gene>
    <name evidence="1" type="ORF">PLEPLA_LOCUS2619</name>
</gene>
<name>A0A9N7TKX0_PLEPL</name>